<organism evidence="2 3">
    <name type="scientific">Companilactobacillus mindensis DSM 14500</name>
    <dbReference type="NCBI Taxonomy" id="1423770"/>
    <lineage>
        <taxon>Bacteria</taxon>
        <taxon>Bacillati</taxon>
        <taxon>Bacillota</taxon>
        <taxon>Bacilli</taxon>
        <taxon>Lactobacillales</taxon>
        <taxon>Lactobacillaceae</taxon>
        <taxon>Companilactobacillus</taxon>
    </lineage>
</organism>
<evidence type="ECO:0000313" key="2">
    <source>
        <dbReference type="EMBL" id="KRL44626.1"/>
    </source>
</evidence>
<reference evidence="2 3" key="1">
    <citation type="journal article" date="2015" name="Genome Announc.">
        <title>Expanding the biotechnology potential of lactobacilli through comparative genomics of 213 strains and associated genera.</title>
        <authorList>
            <person name="Sun Z."/>
            <person name="Harris H.M."/>
            <person name="McCann A."/>
            <person name="Guo C."/>
            <person name="Argimon S."/>
            <person name="Zhang W."/>
            <person name="Yang X."/>
            <person name="Jeffery I.B."/>
            <person name="Cooney J.C."/>
            <person name="Kagawa T.F."/>
            <person name="Liu W."/>
            <person name="Song Y."/>
            <person name="Salvetti E."/>
            <person name="Wrobel A."/>
            <person name="Rasinkangas P."/>
            <person name="Parkhill J."/>
            <person name="Rea M.C."/>
            <person name="O'Sullivan O."/>
            <person name="Ritari J."/>
            <person name="Douillard F.P."/>
            <person name="Paul Ross R."/>
            <person name="Yang R."/>
            <person name="Briner A.E."/>
            <person name="Felis G.E."/>
            <person name="de Vos W.M."/>
            <person name="Barrangou R."/>
            <person name="Klaenhammer T.R."/>
            <person name="Caufield P.W."/>
            <person name="Cui Y."/>
            <person name="Zhang H."/>
            <person name="O'Toole P.W."/>
        </authorList>
    </citation>
    <scope>NUCLEOTIDE SEQUENCE [LARGE SCALE GENOMIC DNA]</scope>
    <source>
        <strain evidence="2 3">DSM 14500</strain>
    </source>
</reference>
<dbReference type="OrthoDB" id="2137849at2"/>
<dbReference type="NCBIfam" id="TIGR01760">
    <property type="entry name" value="tape_meas_TP901"/>
    <property type="match status" value="1"/>
</dbReference>
<dbReference type="EMBL" id="AZEZ01000038">
    <property type="protein sequence ID" value="KRL44626.1"/>
    <property type="molecule type" value="Genomic_DNA"/>
</dbReference>
<comment type="caution">
    <text evidence="2">The sequence shown here is derived from an EMBL/GenBank/DDBJ whole genome shotgun (WGS) entry which is preliminary data.</text>
</comment>
<dbReference type="PANTHER" id="PTHR37813:SF1">
    <property type="entry name" value="FELS-2 PROPHAGE PROTEIN"/>
    <property type="match status" value="1"/>
</dbReference>
<keyword evidence="1" id="KW-1188">Viral release from host cell</keyword>
<dbReference type="AlphaFoldDB" id="A0A0R1QRD3"/>
<keyword evidence="3" id="KW-1185">Reference proteome</keyword>
<evidence type="ECO:0000313" key="3">
    <source>
        <dbReference type="Proteomes" id="UP000050872"/>
    </source>
</evidence>
<accession>A0A0R1QRD3</accession>
<sequence>MKPSKQNAAGFKELGINVADFKKGTLTLPEILNKIKTNTAGWTKEQRAAAIATAFGTEAQAGMNALVSQGGDALTDLTSKTEKATGSTKKIADTMNSTKAAQIAKFKESLHVLAITIGDKLTPTLMPLVKDATQVVKSFGKLDASTQRTIVKTAALAAAVGPLLSILGGASRGLGALGTAFSLPVLGISRMVGASKQGATGLGLLKAGFSKTAYESGNFATKAAKTSESVVDAGSKVASTANTFTTFGSKAATAGTAMLTFASANPVAAVAIVATAAALTYGAVQLVKYGKSAYDSQQRINRWGSDVGASADKSLSKMQGFNQKSSSALHDFDSNATKSADSIGKSFKGMSDTIGDSADKANKKLKDGLKNLPDDVANIVKSAAAKQESANNKIKSNAKQTADNVNEIVKNAANKHRSLTDDENQYILNSRKKMNNDEVQLIGLSGKKKIQVEKALNSSMRSMSINEAAKNYDLLSESIKKQNGVYKKGQSQLKALRKGGFLTEKAYNTAMAKLSKEHTNDIMNEGKKMIEYGKKAHLVQGGVSDDLKRIGLSYDEVAKHTDKSAQNMSTANSHIADTASKMGTVARKAGKDWNSMVLNPKTGKIKTNAQQTISDTAKTKQGWARLEFDLKHAKISSNAKSMIGEAAVQSGRWDSLPWKEKKLMLRVNQKGKQDLVAAVKDIKNWNQLTPNQKNAIIHAKGQKELALAMIDAGEWNNLPMKDKEALVKTSGEKDMIDLLTKTGTWNKLSLTAKKAVINGKGNAELVDQLNNLGQWNKLTMQQKALVINNKATAPIVDAMIKAGTWNSLTMQQKNAVINDKATAKVVQALQKAGVWNSLDLKTQNAIVNDEATGKIINALAVTGKWQGLDIGAKNAIVNDDASAPIIAALVQSGQWNGLPLSEKNAIIHTGNSAMDLANLVISYGNFNALSDAQKTLIVNNQSAMTALREAGYGLQSYNLSPAQIKQLRAENRDVISKTKVGQTAVVHFNGQSVEIKKMNGNNVDVLGKITTAKNALNQHNAKHVNTKNLKGNASDVVNKVNTGKRSLGQFNATHPIPKTLLASDHASGPARTAKRGVDAFPIGTKVMNLVTNSIHNFFSNFGKTKKEKGDNDFTEGTAMVNDQRGPIFREMIRLPNGDTFVPQGRNVIMALPRHTQIIPARQTNKLLGGIPQFANGTPGYSRVIKQFTDLSPNLLQAGDTVTTNNSRGDSITNAQQFHINVTVNTKSNDGENIGRLVSEQIERQFRQQFNNQSDAFGGGSIA</sequence>
<dbReference type="InterPro" id="IPR010090">
    <property type="entry name" value="Phage_tape_meas"/>
</dbReference>
<dbReference type="Gene3D" id="1.20.120.20">
    <property type="entry name" value="Apolipoprotein"/>
    <property type="match status" value="1"/>
</dbReference>
<protein>
    <recommendedName>
        <fullName evidence="4">Phage tail tape measure protein</fullName>
    </recommendedName>
</protein>
<dbReference type="Proteomes" id="UP000050872">
    <property type="component" value="Unassembled WGS sequence"/>
</dbReference>
<dbReference type="STRING" id="1423770.FD29_GL002052"/>
<proteinExistence type="predicted"/>
<dbReference type="PATRIC" id="fig|1423770.3.peg.2108"/>
<evidence type="ECO:0000256" key="1">
    <source>
        <dbReference type="ARBA" id="ARBA00022612"/>
    </source>
</evidence>
<dbReference type="PANTHER" id="PTHR37813">
    <property type="entry name" value="FELS-2 PROPHAGE PROTEIN"/>
    <property type="match status" value="1"/>
</dbReference>
<name>A0A0R1QRD3_9LACO</name>
<evidence type="ECO:0008006" key="4">
    <source>
        <dbReference type="Google" id="ProtNLM"/>
    </source>
</evidence>
<gene>
    <name evidence="2" type="ORF">FD29_GL002052</name>
</gene>